<keyword evidence="3" id="KW-0227">DNA damage</keyword>
<keyword evidence="10" id="KW-1185">Reference proteome</keyword>
<dbReference type="InterPro" id="IPR036590">
    <property type="entry name" value="SRAP-like"/>
</dbReference>
<keyword evidence="5" id="KW-0190">Covalent protein-DNA linkage</keyword>
<dbReference type="Pfam" id="PF02586">
    <property type="entry name" value="SRAP"/>
    <property type="match status" value="1"/>
</dbReference>
<evidence type="ECO:0000256" key="5">
    <source>
        <dbReference type="ARBA" id="ARBA00023124"/>
    </source>
</evidence>
<evidence type="ECO:0000256" key="6">
    <source>
        <dbReference type="ARBA" id="ARBA00023125"/>
    </source>
</evidence>
<evidence type="ECO:0000256" key="2">
    <source>
        <dbReference type="ARBA" id="ARBA00022670"/>
    </source>
</evidence>
<dbReference type="PANTHER" id="PTHR13604:SF0">
    <property type="entry name" value="ABASIC SITE PROCESSING PROTEIN HMCES"/>
    <property type="match status" value="1"/>
</dbReference>
<dbReference type="OrthoDB" id="9782620at2"/>
<evidence type="ECO:0000313" key="9">
    <source>
        <dbReference type="EMBL" id="GAF46866.1"/>
    </source>
</evidence>
<comment type="caution">
    <text evidence="9">The sequence shown here is derived from an EMBL/GenBank/DDBJ whole genome shotgun (WGS) entry which is preliminary data.</text>
</comment>
<keyword evidence="6" id="KW-0238">DNA-binding</keyword>
<dbReference type="EC" id="3.4.-.-" evidence="8"/>
<reference evidence="9 10" key="1">
    <citation type="submission" date="2014-02" db="EMBL/GenBank/DDBJ databases">
        <title>Whole genome shotgun sequence of Rhodococcus wratislaviensis NBRC 100605.</title>
        <authorList>
            <person name="Hosoyama A."/>
            <person name="Tsuchikane K."/>
            <person name="Yoshida I."/>
            <person name="Ohji S."/>
            <person name="Ichikawa N."/>
            <person name="Yamazoe A."/>
            <person name="Fujita N."/>
        </authorList>
    </citation>
    <scope>NUCLEOTIDE SEQUENCE [LARGE SCALE GENOMIC DNA]</scope>
    <source>
        <strain evidence="9 10">NBRC 100605</strain>
    </source>
</reference>
<comment type="similarity">
    <text evidence="1 8">Belongs to the SOS response-associated peptidase family.</text>
</comment>
<dbReference type="GO" id="GO:0008233">
    <property type="term" value="F:peptidase activity"/>
    <property type="evidence" value="ECO:0007669"/>
    <property type="project" value="UniProtKB-KW"/>
</dbReference>
<evidence type="ECO:0000313" key="10">
    <source>
        <dbReference type="Proteomes" id="UP000019491"/>
    </source>
</evidence>
<dbReference type="GO" id="GO:0016829">
    <property type="term" value="F:lyase activity"/>
    <property type="evidence" value="ECO:0007669"/>
    <property type="project" value="UniProtKB-KW"/>
</dbReference>
<dbReference type="PANTHER" id="PTHR13604">
    <property type="entry name" value="DC12-RELATED"/>
    <property type="match status" value="1"/>
</dbReference>
<keyword evidence="2 8" id="KW-0645">Protease</keyword>
<dbReference type="Proteomes" id="UP000019491">
    <property type="component" value="Unassembled WGS sequence"/>
</dbReference>
<dbReference type="RefSeq" id="WP_037235143.1">
    <property type="nucleotide sequence ID" value="NZ_BAWF01000035.1"/>
</dbReference>
<sequence>MCGRYASTTSRGTLLETFEIDPERADPEMAPDYNVAPTKTSPVVIARVPKDTDEQPQRQLRNLKWGLTPFWAKDPKIGSRMINARAETVHEKPAYRQCFKSRRGLVPVSGFYEWFPTEEVGKSGKPLKQPYYIHPAESAILPLAGIFDFWRNPDVPDDEPDAWLVTFCVITTNSTDDVGHIHDRMPMSVAPENWADWLDPTNTDVEYARSLMAPPAPGSLDTYPVSTAVNNVRNNGEDLLKPITVEDAH</sequence>
<name>X0Q7R9_RHOWR</name>
<dbReference type="SUPFAM" id="SSF143081">
    <property type="entry name" value="BB1717-like"/>
    <property type="match status" value="1"/>
</dbReference>
<evidence type="ECO:0000256" key="4">
    <source>
        <dbReference type="ARBA" id="ARBA00022801"/>
    </source>
</evidence>
<evidence type="ECO:0000256" key="7">
    <source>
        <dbReference type="ARBA" id="ARBA00023239"/>
    </source>
</evidence>
<dbReference type="InterPro" id="IPR003738">
    <property type="entry name" value="SRAP"/>
</dbReference>
<dbReference type="GO" id="GO:0003697">
    <property type="term" value="F:single-stranded DNA binding"/>
    <property type="evidence" value="ECO:0007669"/>
    <property type="project" value="InterPro"/>
</dbReference>
<dbReference type="Gene3D" id="3.90.1680.10">
    <property type="entry name" value="SOS response associated peptidase-like"/>
    <property type="match status" value="1"/>
</dbReference>
<protein>
    <recommendedName>
        <fullName evidence="8">Abasic site processing protein</fullName>
        <ecNumber evidence="8">3.4.-.-</ecNumber>
    </recommendedName>
</protein>
<evidence type="ECO:0000256" key="1">
    <source>
        <dbReference type="ARBA" id="ARBA00008136"/>
    </source>
</evidence>
<gene>
    <name evidence="9" type="ORF">RW1_035_00090</name>
</gene>
<dbReference type="EMBL" id="BAWF01000035">
    <property type="protein sequence ID" value="GAF46866.1"/>
    <property type="molecule type" value="Genomic_DNA"/>
</dbReference>
<keyword evidence="7" id="KW-0456">Lyase</keyword>
<accession>X0Q7R9</accession>
<keyword evidence="4 8" id="KW-0378">Hydrolase</keyword>
<dbReference type="AlphaFoldDB" id="X0Q7R9"/>
<organism evidence="9 10">
    <name type="scientific">Rhodococcus wratislaviensis NBRC 100605</name>
    <dbReference type="NCBI Taxonomy" id="1219028"/>
    <lineage>
        <taxon>Bacteria</taxon>
        <taxon>Bacillati</taxon>
        <taxon>Actinomycetota</taxon>
        <taxon>Actinomycetes</taxon>
        <taxon>Mycobacteriales</taxon>
        <taxon>Nocardiaceae</taxon>
        <taxon>Rhodococcus</taxon>
    </lineage>
</organism>
<evidence type="ECO:0000256" key="8">
    <source>
        <dbReference type="RuleBase" id="RU364100"/>
    </source>
</evidence>
<evidence type="ECO:0000256" key="3">
    <source>
        <dbReference type="ARBA" id="ARBA00022763"/>
    </source>
</evidence>
<dbReference type="GO" id="GO:0106300">
    <property type="term" value="P:protein-DNA covalent cross-linking repair"/>
    <property type="evidence" value="ECO:0007669"/>
    <property type="project" value="InterPro"/>
</dbReference>
<proteinExistence type="inferred from homology"/>
<dbReference type="GO" id="GO:0006508">
    <property type="term" value="P:proteolysis"/>
    <property type="evidence" value="ECO:0007669"/>
    <property type="project" value="UniProtKB-KW"/>
</dbReference>